<dbReference type="AlphaFoldDB" id="A0A846TEL5"/>
<organism evidence="2 3">
    <name type="scientific">Mesobacillus selenatarsenatis</name>
    <dbReference type="NCBI Taxonomy" id="388741"/>
    <lineage>
        <taxon>Bacteria</taxon>
        <taxon>Bacillati</taxon>
        <taxon>Bacillota</taxon>
        <taxon>Bacilli</taxon>
        <taxon>Bacillales</taxon>
        <taxon>Bacillaceae</taxon>
        <taxon>Mesobacillus</taxon>
    </lineage>
</organism>
<feature type="transmembrane region" description="Helical" evidence="1">
    <location>
        <begin position="95"/>
        <end position="114"/>
    </location>
</feature>
<dbReference type="EMBL" id="JAAVUM010000002">
    <property type="protein sequence ID" value="NKE04634.1"/>
    <property type="molecule type" value="Genomic_DNA"/>
</dbReference>
<gene>
    <name evidence="2" type="ORF">GWK17_03965</name>
</gene>
<dbReference type="Proteomes" id="UP000587942">
    <property type="component" value="Unassembled WGS sequence"/>
</dbReference>
<reference evidence="2 3" key="1">
    <citation type="submission" date="2020-03" db="EMBL/GenBank/DDBJ databases">
        <authorList>
            <person name="Sun Q."/>
        </authorList>
    </citation>
    <scope>NUCLEOTIDE SEQUENCE [LARGE SCALE GENOMIC DNA]</scope>
    <source>
        <strain evidence="2 3">KACC 21451</strain>
    </source>
</reference>
<evidence type="ECO:0000313" key="3">
    <source>
        <dbReference type="Proteomes" id="UP000587942"/>
    </source>
</evidence>
<evidence type="ECO:0000313" key="2">
    <source>
        <dbReference type="EMBL" id="NKE04634.1"/>
    </source>
</evidence>
<proteinExistence type="predicted"/>
<accession>A0A846TEL5</accession>
<feature type="transmembrane region" description="Helical" evidence="1">
    <location>
        <begin position="6"/>
        <end position="24"/>
    </location>
</feature>
<keyword evidence="1" id="KW-1133">Transmembrane helix</keyword>
<keyword evidence="1" id="KW-0812">Transmembrane</keyword>
<name>A0A846TEL5_9BACI</name>
<evidence type="ECO:0000256" key="1">
    <source>
        <dbReference type="SAM" id="Phobius"/>
    </source>
</evidence>
<comment type="caution">
    <text evidence="2">The sequence shown here is derived from an EMBL/GenBank/DDBJ whole genome shotgun (WGS) entry which is preliminary data.</text>
</comment>
<sequence length="115" mass="13095">MDAVQIVFLVLLWGVPIFRFIQIYRKLNEEEKAEIKASLKSPLYYLDDGFRYIGFLLMFSGMIALIPVIQHIGVSILFIGWFYGGLDLLDKSVKQSVAVMSIAVIAAGAYFLIWR</sequence>
<feature type="transmembrane region" description="Helical" evidence="1">
    <location>
        <begin position="55"/>
        <end position="83"/>
    </location>
</feature>
<dbReference type="RefSeq" id="WP_167831132.1">
    <property type="nucleotide sequence ID" value="NZ_JAAVUM010000002.1"/>
</dbReference>
<protein>
    <submittedName>
        <fullName evidence="2">Uncharacterized protein</fullName>
    </submittedName>
</protein>
<keyword evidence="1" id="KW-0472">Membrane</keyword>